<dbReference type="GO" id="GO:0006171">
    <property type="term" value="P:cAMP biosynthetic process"/>
    <property type="evidence" value="ECO:0007669"/>
    <property type="project" value="TreeGrafter"/>
</dbReference>
<reference evidence="2 3" key="1">
    <citation type="submission" date="2019-07" db="EMBL/GenBank/DDBJ databases">
        <title>Whole genome shotgun sequence of Reyranella soli NBRC 108950.</title>
        <authorList>
            <person name="Hosoyama A."/>
            <person name="Uohara A."/>
            <person name="Ohji S."/>
            <person name="Ichikawa N."/>
        </authorList>
    </citation>
    <scope>NUCLEOTIDE SEQUENCE [LARGE SCALE GENOMIC DNA]</scope>
    <source>
        <strain evidence="2 3">NBRC 108950</strain>
    </source>
</reference>
<dbReference type="PANTHER" id="PTHR43081">
    <property type="entry name" value="ADENYLATE CYCLASE, TERMINAL-DIFFERENTIATION SPECIFIC-RELATED"/>
    <property type="match status" value="1"/>
</dbReference>
<dbReference type="SUPFAM" id="SSF55073">
    <property type="entry name" value="Nucleotide cyclase"/>
    <property type="match status" value="1"/>
</dbReference>
<dbReference type="CDD" id="cd07302">
    <property type="entry name" value="CHD"/>
    <property type="match status" value="1"/>
</dbReference>
<sequence length="371" mass="40773">MLRPAAFIEQLMNRVLQTGIPVWRAYIGLQLVHPQLQAMGYMWRRGERVQEIARAWGIQFTPAYIGSPLQAAREQGRLVRHRLANLTEQDHVLLHELRADGGVDYMALPMHIRREGALPVVTFATDNRLGFSDEDVADLTRLVDLMGAVTEMHIEHSVAETVANTYLGPEVGQRVLNGAIRRGEGEEIRAVLWFSDLRDFTGMNERLPAAEVLDLLNNYLQLVGDALKTHGGEILKFIGDGVMAYFPAEDALFLPMVTGQAVGAARQLIADIEAANEARATVGHEPVRFGVGLHVGDVTFGNVGTEDRLDFTVIGPAVNRASRLEGMTKALGVKVCASAEFNEACQVPMKSLGKHRLRGVPAPVEIFTLPD</sequence>
<dbReference type="Proteomes" id="UP000321058">
    <property type="component" value="Unassembled WGS sequence"/>
</dbReference>
<keyword evidence="3" id="KW-1185">Reference proteome</keyword>
<dbReference type="InterPro" id="IPR029787">
    <property type="entry name" value="Nucleotide_cyclase"/>
</dbReference>
<evidence type="ECO:0000313" key="2">
    <source>
        <dbReference type="EMBL" id="GEP56855.1"/>
    </source>
</evidence>
<dbReference type="Pfam" id="PF00211">
    <property type="entry name" value="Guanylate_cyc"/>
    <property type="match status" value="1"/>
</dbReference>
<evidence type="ECO:0000313" key="3">
    <source>
        <dbReference type="Proteomes" id="UP000321058"/>
    </source>
</evidence>
<dbReference type="Gene3D" id="3.30.70.1230">
    <property type="entry name" value="Nucleotide cyclase"/>
    <property type="match status" value="1"/>
</dbReference>
<organism evidence="2 3">
    <name type="scientific">Reyranella soli</name>
    <dbReference type="NCBI Taxonomy" id="1230389"/>
    <lineage>
        <taxon>Bacteria</taxon>
        <taxon>Pseudomonadati</taxon>
        <taxon>Pseudomonadota</taxon>
        <taxon>Alphaproteobacteria</taxon>
        <taxon>Hyphomicrobiales</taxon>
        <taxon>Reyranellaceae</taxon>
        <taxon>Reyranella</taxon>
    </lineage>
</organism>
<dbReference type="InterPro" id="IPR001054">
    <property type="entry name" value="A/G_cyclase"/>
</dbReference>
<comment type="caution">
    <text evidence="2">The sequence shown here is derived from an EMBL/GenBank/DDBJ whole genome shotgun (WGS) entry which is preliminary data.</text>
</comment>
<protein>
    <submittedName>
        <fullName evidence="2">Adenylate cyclase</fullName>
    </submittedName>
</protein>
<proteinExistence type="predicted"/>
<dbReference type="OrthoDB" id="9762462at2"/>
<accession>A0A512ND43</accession>
<dbReference type="SMART" id="SM00044">
    <property type="entry name" value="CYCc"/>
    <property type="match status" value="1"/>
</dbReference>
<feature type="domain" description="Guanylate cyclase" evidence="1">
    <location>
        <begin position="191"/>
        <end position="325"/>
    </location>
</feature>
<dbReference type="AlphaFoldDB" id="A0A512ND43"/>
<gene>
    <name evidence="2" type="primary">cyaG2</name>
    <name evidence="2" type="ORF">RSO01_40210</name>
</gene>
<dbReference type="RefSeq" id="WP_147151191.1">
    <property type="nucleotide sequence ID" value="NZ_BKAJ01000071.1"/>
</dbReference>
<dbReference type="GO" id="GO:0004016">
    <property type="term" value="F:adenylate cyclase activity"/>
    <property type="evidence" value="ECO:0007669"/>
    <property type="project" value="UniProtKB-ARBA"/>
</dbReference>
<dbReference type="GO" id="GO:0035556">
    <property type="term" value="P:intracellular signal transduction"/>
    <property type="evidence" value="ECO:0007669"/>
    <property type="project" value="InterPro"/>
</dbReference>
<evidence type="ECO:0000259" key="1">
    <source>
        <dbReference type="PROSITE" id="PS50125"/>
    </source>
</evidence>
<dbReference type="EMBL" id="BKAJ01000071">
    <property type="protein sequence ID" value="GEP56855.1"/>
    <property type="molecule type" value="Genomic_DNA"/>
</dbReference>
<name>A0A512ND43_9HYPH</name>
<dbReference type="PROSITE" id="PS50125">
    <property type="entry name" value="GUANYLATE_CYCLASE_2"/>
    <property type="match status" value="1"/>
</dbReference>
<dbReference type="InterPro" id="IPR050697">
    <property type="entry name" value="Adenylyl/Guanylyl_Cyclase_3/4"/>
</dbReference>
<dbReference type="PANTHER" id="PTHR43081:SF11">
    <property type="entry name" value="BLR2264 PROTEIN"/>
    <property type="match status" value="1"/>
</dbReference>